<dbReference type="Proteomes" id="UP000258927">
    <property type="component" value="Chromosome"/>
</dbReference>
<dbReference type="PANTHER" id="PTHR43845">
    <property type="entry name" value="BLR5969 PROTEIN"/>
    <property type="match status" value="1"/>
</dbReference>
<dbReference type="GO" id="GO:0016874">
    <property type="term" value="F:ligase activity"/>
    <property type="evidence" value="ECO:0007669"/>
    <property type="project" value="UniProtKB-KW"/>
</dbReference>
<dbReference type="STRING" id="1122213.GCA_000423365_02823"/>
<sequence>MGARVENQATTTFFDKAEIQDPLFRQTGLMAKLRKQLGHAKSSSPYWQNALADIDPENIQSREDLARLPILRKNDLVTLQAGEDLFGGIATDQGRIKRVFFSPGPIVEPQADVPDPWRMASALYAAGMRKGDLIANCFSYHLTPAGFMFDEAAAKLGATVFPAGVGNTETLVDAFNHFQISGYVGTPDFLQIILEKAKGLGKDISCVRHALVSGGPLFPAMREFYEGENIAVRQCYGTAELGLIAYETEGDGMVMAEDCLVEIVRPGTGDPVNDGEVGEVVVTTFDPTYPLIRFATGDLSATLPGQADCGRTNGRLKGWLGRADQTTKVRGMFVHPQQIARVVKTYPEIGRARLEVTETDGKDQMALLCEIANVAPGLLDDIAQTMRAETRLRADIQVVAPDSLPNDGKVIEDKRVLGV</sequence>
<keyword evidence="3" id="KW-1185">Reference proteome</keyword>
<protein>
    <submittedName>
        <fullName evidence="2">Phenylacetate--CoA ligase</fullName>
    </submittedName>
</protein>
<evidence type="ECO:0000313" key="3">
    <source>
        <dbReference type="Proteomes" id="UP000258927"/>
    </source>
</evidence>
<evidence type="ECO:0000259" key="1">
    <source>
        <dbReference type="Pfam" id="PF00501"/>
    </source>
</evidence>
<keyword evidence="2" id="KW-0436">Ligase</keyword>
<feature type="domain" description="AMP-dependent synthetase/ligase" evidence="1">
    <location>
        <begin position="155"/>
        <end position="282"/>
    </location>
</feature>
<dbReference type="AlphaFoldDB" id="A0A2R4M9L9"/>
<organism evidence="2 3">
    <name type="scientific">Maritalea myrionectae</name>
    <dbReference type="NCBI Taxonomy" id="454601"/>
    <lineage>
        <taxon>Bacteria</taxon>
        <taxon>Pseudomonadati</taxon>
        <taxon>Pseudomonadota</taxon>
        <taxon>Alphaproteobacteria</taxon>
        <taxon>Hyphomicrobiales</taxon>
        <taxon>Devosiaceae</taxon>
        <taxon>Maritalea</taxon>
    </lineage>
</organism>
<dbReference type="InterPro" id="IPR042099">
    <property type="entry name" value="ANL_N_sf"/>
</dbReference>
<name>A0A2R4M9L9_9HYPH</name>
<dbReference type="PANTHER" id="PTHR43845:SF1">
    <property type="entry name" value="BLR5969 PROTEIN"/>
    <property type="match status" value="1"/>
</dbReference>
<dbReference type="Gene3D" id="3.30.300.30">
    <property type="match status" value="1"/>
</dbReference>
<dbReference type="KEGG" id="mmyr:MXMO3_00107"/>
<dbReference type="InterPro" id="IPR045851">
    <property type="entry name" value="AMP-bd_C_sf"/>
</dbReference>
<dbReference type="SUPFAM" id="SSF56801">
    <property type="entry name" value="Acetyl-CoA synthetase-like"/>
    <property type="match status" value="1"/>
</dbReference>
<dbReference type="Pfam" id="PF00501">
    <property type="entry name" value="AMP-binding"/>
    <property type="match status" value="1"/>
</dbReference>
<reference evidence="2 3" key="1">
    <citation type="submission" date="2017-05" db="EMBL/GenBank/DDBJ databases">
        <title>Genome Analysis of Maritalea myrionectae HL2708#5.</title>
        <authorList>
            <consortium name="Cotde Inc.-PKNU"/>
            <person name="Jang D."/>
            <person name="Oh H.-M."/>
        </authorList>
    </citation>
    <scope>NUCLEOTIDE SEQUENCE [LARGE SCALE GENOMIC DNA]</scope>
    <source>
        <strain evidence="2 3">HL2708#5</strain>
    </source>
</reference>
<gene>
    <name evidence="2" type="ORF">MXMO3_00107</name>
</gene>
<dbReference type="EMBL" id="CP021330">
    <property type="protein sequence ID" value="AVX02655.1"/>
    <property type="molecule type" value="Genomic_DNA"/>
</dbReference>
<evidence type="ECO:0000313" key="2">
    <source>
        <dbReference type="EMBL" id="AVX02655.1"/>
    </source>
</evidence>
<accession>A0A2R4M9L9</accession>
<dbReference type="InterPro" id="IPR000873">
    <property type="entry name" value="AMP-dep_synth/lig_dom"/>
</dbReference>
<dbReference type="Gene3D" id="3.40.50.12780">
    <property type="entry name" value="N-terminal domain of ligase-like"/>
    <property type="match status" value="1"/>
</dbReference>
<proteinExistence type="predicted"/>